<evidence type="ECO:0000256" key="3">
    <source>
        <dbReference type="ARBA" id="ARBA00022801"/>
    </source>
</evidence>
<feature type="domain" description="Metallo-beta-lactamase" evidence="5">
    <location>
        <begin position="28"/>
        <end position="259"/>
    </location>
</feature>
<dbReference type="CDD" id="cd07742">
    <property type="entry name" value="metallo-hydrolase-like_MBL-fold"/>
    <property type="match status" value="1"/>
</dbReference>
<dbReference type="RefSeq" id="WP_379579403.1">
    <property type="nucleotide sequence ID" value="NZ_JBHUFV010000061.1"/>
</dbReference>
<organism evidence="6 7">
    <name type="scientific">Nonomuraea mangrovi</name>
    <dbReference type="NCBI Taxonomy" id="2316207"/>
    <lineage>
        <taxon>Bacteria</taxon>
        <taxon>Bacillati</taxon>
        <taxon>Actinomycetota</taxon>
        <taxon>Actinomycetes</taxon>
        <taxon>Streptosporangiales</taxon>
        <taxon>Streptosporangiaceae</taxon>
        <taxon>Nonomuraea</taxon>
    </lineage>
</organism>
<evidence type="ECO:0000256" key="1">
    <source>
        <dbReference type="ARBA" id="ARBA00007749"/>
    </source>
</evidence>
<gene>
    <name evidence="6" type="ORF">ACFSKW_40935</name>
</gene>
<evidence type="ECO:0000313" key="6">
    <source>
        <dbReference type="EMBL" id="MFD1937856.1"/>
    </source>
</evidence>
<dbReference type="PANTHER" id="PTHR42978:SF3">
    <property type="entry name" value="BLR3078 PROTEIN"/>
    <property type="match status" value="1"/>
</dbReference>
<sequence>MTKVHHLNLASMRTVDPTYEGLEPAPAVSHALLVETDAHGLVLVETGLGVDSVEQPGQVLDPEWVELVTPRLDRAETALRRLADLGHDPADVRHIVLTHLDVDHAGGLPDFPEASVHVMEAEHAAAMAEGPSRRYRPAHWWHGPNWQLYGADAGEEWFGFAGAQPLRGLSQDFLLVPLGGHTAGHAAVAVRNGDGWFLHAGDAYFYHKEIDPADPASHPLFDFVQLDSQVDAELRVANQERLRELVRDHSDEVRVFSAHDPWEFARLSGSA</sequence>
<comment type="caution">
    <text evidence="6">The sequence shown here is derived from an EMBL/GenBank/DDBJ whole genome shotgun (WGS) entry which is preliminary data.</text>
</comment>
<dbReference type="Gene3D" id="3.60.15.10">
    <property type="entry name" value="Ribonuclease Z/Hydroxyacylglutathione hydrolase-like"/>
    <property type="match status" value="1"/>
</dbReference>
<accession>A0ABW4TAR0</accession>
<comment type="similarity">
    <text evidence="1">Belongs to the metallo-beta-lactamase superfamily.</text>
</comment>
<dbReference type="Pfam" id="PF00753">
    <property type="entry name" value="Lactamase_B"/>
    <property type="match status" value="1"/>
</dbReference>
<evidence type="ECO:0000259" key="5">
    <source>
        <dbReference type="SMART" id="SM00849"/>
    </source>
</evidence>
<keyword evidence="4" id="KW-0862">Zinc</keyword>
<evidence type="ECO:0000256" key="2">
    <source>
        <dbReference type="ARBA" id="ARBA00022723"/>
    </source>
</evidence>
<dbReference type="EMBL" id="JBHUFV010000061">
    <property type="protein sequence ID" value="MFD1937856.1"/>
    <property type="molecule type" value="Genomic_DNA"/>
</dbReference>
<keyword evidence="7" id="KW-1185">Reference proteome</keyword>
<keyword evidence="2" id="KW-0479">Metal-binding</keyword>
<evidence type="ECO:0000256" key="4">
    <source>
        <dbReference type="ARBA" id="ARBA00022833"/>
    </source>
</evidence>
<dbReference type="PANTHER" id="PTHR42978">
    <property type="entry name" value="QUORUM-QUENCHING LACTONASE YTNP-RELATED-RELATED"/>
    <property type="match status" value="1"/>
</dbReference>
<dbReference type="InterPro" id="IPR036866">
    <property type="entry name" value="RibonucZ/Hydroxyglut_hydro"/>
</dbReference>
<dbReference type="SMART" id="SM00849">
    <property type="entry name" value="Lactamase_B"/>
    <property type="match status" value="1"/>
</dbReference>
<protein>
    <submittedName>
        <fullName evidence="6">MBL fold metallo-hydrolase</fullName>
    </submittedName>
</protein>
<keyword evidence="3" id="KW-0378">Hydrolase</keyword>
<evidence type="ECO:0000313" key="7">
    <source>
        <dbReference type="Proteomes" id="UP001597368"/>
    </source>
</evidence>
<dbReference type="InterPro" id="IPR001279">
    <property type="entry name" value="Metallo-B-lactamas"/>
</dbReference>
<dbReference type="Proteomes" id="UP001597368">
    <property type="component" value="Unassembled WGS sequence"/>
</dbReference>
<name>A0ABW4TAR0_9ACTN</name>
<dbReference type="SUPFAM" id="SSF56281">
    <property type="entry name" value="Metallo-hydrolase/oxidoreductase"/>
    <property type="match status" value="1"/>
</dbReference>
<dbReference type="InterPro" id="IPR051013">
    <property type="entry name" value="MBL_superfamily_lactonases"/>
</dbReference>
<reference evidence="7" key="1">
    <citation type="journal article" date="2019" name="Int. J. Syst. Evol. Microbiol.">
        <title>The Global Catalogue of Microorganisms (GCM) 10K type strain sequencing project: providing services to taxonomists for standard genome sequencing and annotation.</title>
        <authorList>
            <consortium name="The Broad Institute Genomics Platform"/>
            <consortium name="The Broad Institute Genome Sequencing Center for Infectious Disease"/>
            <person name="Wu L."/>
            <person name="Ma J."/>
        </authorList>
    </citation>
    <scope>NUCLEOTIDE SEQUENCE [LARGE SCALE GENOMIC DNA]</scope>
    <source>
        <strain evidence="7">ICMP 6774ER</strain>
    </source>
</reference>
<proteinExistence type="inferred from homology"/>